<keyword evidence="3" id="KW-1185">Reference proteome</keyword>
<dbReference type="InterPro" id="IPR007278">
    <property type="entry name" value="DUF397"/>
</dbReference>
<feature type="domain" description="DUF397" evidence="1">
    <location>
        <begin position="8"/>
        <end position="60"/>
    </location>
</feature>
<evidence type="ECO:0000313" key="3">
    <source>
        <dbReference type="Proteomes" id="UP000317940"/>
    </source>
</evidence>
<dbReference type="AlphaFoldDB" id="A0A561T700"/>
<protein>
    <submittedName>
        <fullName evidence="2">Uncharacterized protein DUF397</fullName>
    </submittedName>
</protein>
<evidence type="ECO:0000313" key="2">
    <source>
        <dbReference type="EMBL" id="TWF82872.1"/>
    </source>
</evidence>
<reference evidence="2 3" key="1">
    <citation type="submission" date="2019-06" db="EMBL/GenBank/DDBJ databases">
        <title>Sequencing the genomes of 1000 actinobacteria strains.</title>
        <authorList>
            <person name="Klenk H.-P."/>
        </authorList>
    </citation>
    <scope>NUCLEOTIDE SEQUENCE [LARGE SCALE GENOMIC DNA]</scope>
    <source>
        <strain evidence="2 3">DSM 44826</strain>
    </source>
</reference>
<gene>
    <name evidence="2" type="ORF">FHX73_14354</name>
</gene>
<organism evidence="2 3">
    <name type="scientific">Kitasatospora viridis</name>
    <dbReference type="NCBI Taxonomy" id="281105"/>
    <lineage>
        <taxon>Bacteria</taxon>
        <taxon>Bacillati</taxon>
        <taxon>Actinomycetota</taxon>
        <taxon>Actinomycetes</taxon>
        <taxon>Kitasatosporales</taxon>
        <taxon>Streptomycetaceae</taxon>
        <taxon>Kitasatospora</taxon>
    </lineage>
</organism>
<accession>A0A561T700</accession>
<dbReference type="OrthoDB" id="4570646at2"/>
<comment type="caution">
    <text evidence="2">The sequence shown here is derived from an EMBL/GenBank/DDBJ whole genome shotgun (WGS) entry which is preliminary data.</text>
</comment>
<sequence length="67" mass="7037">MAPLPQPRWHKTTHSQHGGNCVEVATGLPHTIPVRDSTDPLGPALAFPSSSFATFLTALKAGAFPTT</sequence>
<name>A0A561T700_9ACTN</name>
<dbReference type="Pfam" id="PF04149">
    <property type="entry name" value="DUF397"/>
    <property type="match status" value="1"/>
</dbReference>
<dbReference type="RefSeq" id="WP_145910136.1">
    <property type="nucleotide sequence ID" value="NZ_BAAAMZ010000009.1"/>
</dbReference>
<dbReference type="EMBL" id="VIWT01000004">
    <property type="protein sequence ID" value="TWF82872.1"/>
    <property type="molecule type" value="Genomic_DNA"/>
</dbReference>
<dbReference type="Proteomes" id="UP000317940">
    <property type="component" value="Unassembled WGS sequence"/>
</dbReference>
<evidence type="ECO:0000259" key="1">
    <source>
        <dbReference type="Pfam" id="PF04149"/>
    </source>
</evidence>
<proteinExistence type="predicted"/>